<dbReference type="Pfam" id="PF02687">
    <property type="entry name" value="FtsX"/>
    <property type="match status" value="2"/>
</dbReference>
<dbReference type="InterPro" id="IPR047699">
    <property type="entry name" value="Permease_put_prefix"/>
</dbReference>
<evidence type="ECO:0000256" key="4">
    <source>
        <dbReference type="ARBA" id="ARBA00022989"/>
    </source>
</evidence>
<dbReference type="STRING" id="651661.SAMN05660293_02196"/>
<dbReference type="Pfam" id="PF12704">
    <property type="entry name" value="MacB_PCD"/>
    <property type="match status" value="2"/>
</dbReference>
<dbReference type="GO" id="GO:0005886">
    <property type="term" value="C:plasma membrane"/>
    <property type="evidence" value="ECO:0007669"/>
    <property type="project" value="UniProtKB-SubCell"/>
</dbReference>
<evidence type="ECO:0000256" key="6">
    <source>
        <dbReference type="ARBA" id="ARBA00038076"/>
    </source>
</evidence>
<organism evidence="10 11">
    <name type="scientific">Dyadobacter psychrophilus</name>
    <dbReference type="NCBI Taxonomy" id="651661"/>
    <lineage>
        <taxon>Bacteria</taxon>
        <taxon>Pseudomonadati</taxon>
        <taxon>Bacteroidota</taxon>
        <taxon>Cytophagia</taxon>
        <taxon>Cytophagales</taxon>
        <taxon>Spirosomataceae</taxon>
        <taxon>Dyadobacter</taxon>
    </lineage>
</organism>
<feature type="transmembrane region" description="Helical" evidence="7">
    <location>
        <begin position="100"/>
        <end position="121"/>
    </location>
</feature>
<keyword evidence="2" id="KW-1003">Cell membrane</keyword>
<keyword evidence="3 7" id="KW-0812">Transmembrane</keyword>
<evidence type="ECO:0000313" key="10">
    <source>
        <dbReference type="EMBL" id="SKB79609.1"/>
    </source>
</evidence>
<dbReference type="InterPro" id="IPR025857">
    <property type="entry name" value="MacB_PCD"/>
</dbReference>
<proteinExistence type="inferred from homology"/>
<feature type="transmembrane region" description="Helical" evidence="7">
    <location>
        <begin position="416"/>
        <end position="439"/>
    </location>
</feature>
<name>A0A1T5E6W0_9BACT</name>
<keyword evidence="11" id="KW-1185">Reference proteome</keyword>
<feature type="transmembrane region" description="Helical" evidence="7">
    <location>
        <begin position="806"/>
        <end position="826"/>
    </location>
</feature>
<feature type="transmembrane region" description="Helical" evidence="7">
    <location>
        <begin position="459"/>
        <end position="482"/>
    </location>
</feature>
<protein>
    <submittedName>
        <fullName evidence="10">ABC-type antimicrobial peptide transport system, permease component</fullName>
    </submittedName>
</protein>
<evidence type="ECO:0000256" key="2">
    <source>
        <dbReference type="ARBA" id="ARBA00022475"/>
    </source>
</evidence>
<keyword evidence="4 7" id="KW-1133">Transmembrane helix</keyword>
<dbReference type="InterPro" id="IPR003838">
    <property type="entry name" value="ABC3_permease_C"/>
</dbReference>
<dbReference type="PANTHER" id="PTHR30572">
    <property type="entry name" value="MEMBRANE COMPONENT OF TRANSPORTER-RELATED"/>
    <property type="match status" value="1"/>
</dbReference>
<sequence>MKKTSPPHWATKLLARFADPNTSEEVQGDLLEMYQHWVVSVGERDAKFRYIRNVIKLMRPFARNKKAQEYSKTNSTSPAMIRNYLKIAIRNLTKNKGYSAINIGGLATGMAVAMMIGLWIYDEFSFNKYHQNYNRIAKVMQTVEVEGTTYHGEYMPAPLGNELRTVFADDFKYVVMSSFSGDHIVAHGDKKFTKKGIYMSPEAPEMFSLKMLRGTRAGLHDPYSIMLSEGVATVLFGTENPIGKIVKLNNSMNLKVTGVYENLPYNTEFRDMTFIAPWDLYVSTQDWVKTALDNAEWDNNSWQILAQINPKSDFESISRKIRDIKLKHSPKTAYLKPAVYLQPMAKWHLYTGWDSSGNLNARIQYVWLFGIIGIFVLLLAAINFMNLSTARSEKRAKEVGIRKAIGSMRGQLVGQFLSESLLVVACAFLLSILLVVALLPSFNSLADKQIAFIWDNPMFWLAGILFCLITGIISGSYPALYLSSFQPVKVLKGTFSLGRYSAVPRKVLVVLQFTVSVTLIIGTIIVYRQIQHAKNRPIGFDRNGLITVNINTPELYNQYNVLRSSLHETGAIVEMSTSSAAPTQSNSNNGGFEWEGKDPNFKENFTTIGVTHDYGKTVGWQFIDGRDFSRTFSTDSSGMVLNEACLKYMSFKKPSDIIGKTVKWNGKPFTVVGVIKDMLMESPFELVRPAVFMVNYGWANVINIKLNPSLSAHESLEKITSVFLKLNPGSPFDYSFADQQFAVKFATEERIARLAAVFAVLAILISCLGLFGLASFTAEQRTKEIGIRKVLGASVPNLWALLSKDFVLLVIISCIVSIPLAWYLLNNWLLSYKYRTEISWWIFAVSALGALSITLLTVSYQAIRAARLDPVKSLKTE</sequence>
<feature type="transmembrane region" description="Helical" evidence="7">
    <location>
        <begin position="365"/>
        <end position="387"/>
    </location>
</feature>
<feature type="transmembrane region" description="Helical" evidence="7">
    <location>
        <begin position="754"/>
        <end position="778"/>
    </location>
</feature>
<feature type="transmembrane region" description="Helical" evidence="7">
    <location>
        <begin position="838"/>
        <end position="858"/>
    </location>
</feature>
<feature type="transmembrane region" description="Helical" evidence="7">
    <location>
        <begin position="507"/>
        <end position="527"/>
    </location>
</feature>
<keyword evidence="5 7" id="KW-0472">Membrane</keyword>
<evidence type="ECO:0000259" key="8">
    <source>
        <dbReference type="Pfam" id="PF02687"/>
    </source>
</evidence>
<comment type="subcellular location">
    <subcellularLocation>
        <location evidence="1">Cell membrane</location>
        <topology evidence="1">Multi-pass membrane protein</topology>
    </subcellularLocation>
</comment>
<accession>A0A1T5E6W0</accession>
<evidence type="ECO:0000259" key="9">
    <source>
        <dbReference type="Pfam" id="PF12704"/>
    </source>
</evidence>
<comment type="similarity">
    <text evidence="6">Belongs to the ABC-4 integral membrane protein family.</text>
</comment>
<evidence type="ECO:0000256" key="7">
    <source>
        <dbReference type="SAM" id="Phobius"/>
    </source>
</evidence>
<gene>
    <name evidence="10" type="ORF">SAMN05660293_02196</name>
</gene>
<reference evidence="11" key="1">
    <citation type="submission" date="2017-02" db="EMBL/GenBank/DDBJ databases">
        <authorList>
            <person name="Varghese N."/>
            <person name="Submissions S."/>
        </authorList>
    </citation>
    <scope>NUCLEOTIDE SEQUENCE [LARGE SCALE GENOMIC DNA]</scope>
    <source>
        <strain evidence="11">DSM 22270</strain>
    </source>
</reference>
<evidence type="ECO:0000256" key="1">
    <source>
        <dbReference type="ARBA" id="ARBA00004651"/>
    </source>
</evidence>
<feature type="domain" description="MacB-like periplasmic core" evidence="9">
    <location>
        <begin position="510"/>
        <end position="718"/>
    </location>
</feature>
<evidence type="ECO:0000256" key="5">
    <source>
        <dbReference type="ARBA" id="ARBA00023136"/>
    </source>
</evidence>
<dbReference type="AlphaFoldDB" id="A0A1T5E6W0"/>
<dbReference type="RefSeq" id="WP_082214696.1">
    <property type="nucleotide sequence ID" value="NZ_FUZA01000002.1"/>
</dbReference>
<dbReference type="GO" id="GO:0022857">
    <property type="term" value="F:transmembrane transporter activity"/>
    <property type="evidence" value="ECO:0007669"/>
    <property type="project" value="TreeGrafter"/>
</dbReference>
<feature type="domain" description="ABC3 transporter permease C-terminal" evidence="8">
    <location>
        <begin position="757"/>
        <end position="870"/>
    </location>
</feature>
<dbReference type="InterPro" id="IPR050250">
    <property type="entry name" value="Macrolide_Exporter_MacB"/>
</dbReference>
<evidence type="ECO:0000313" key="11">
    <source>
        <dbReference type="Proteomes" id="UP000190897"/>
    </source>
</evidence>
<feature type="domain" description="ABC3 transporter permease C-terminal" evidence="8">
    <location>
        <begin position="371"/>
        <end position="487"/>
    </location>
</feature>
<dbReference type="PANTHER" id="PTHR30572:SF4">
    <property type="entry name" value="ABC TRANSPORTER PERMEASE YTRF"/>
    <property type="match status" value="1"/>
</dbReference>
<dbReference type="EMBL" id="FUZA01000002">
    <property type="protein sequence ID" value="SKB79609.1"/>
    <property type="molecule type" value="Genomic_DNA"/>
</dbReference>
<evidence type="ECO:0000256" key="3">
    <source>
        <dbReference type="ARBA" id="ARBA00022692"/>
    </source>
</evidence>
<dbReference type="Proteomes" id="UP000190897">
    <property type="component" value="Unassembled WGS sequence"/>
</dbReference>
<feature type="domain" description="MacB-like periplasmic core" evidence="9">
    <location>
        <begin position="99"/>
        <end position="323"/>
    </location>
</feature>
<dbReference type="NCBIfam" id="NF038404">
    <property type="entry name" value="perm_prefix_2"/>
    <property type="match status" value="1"/>
</dbReference>